<organism evidence="1 2">
    <name type="scientific">Streptomyces formicae</name>
    <dbReference type="NCBI Taxonomy" id="1616117"/>
    <lineage>
        <taxon>Bacteria</taxon>
        <taxon>Bacillati</taxon>
        <taxon>Actinomycetota</taxon>
        <taxon>Actinomycetes</taxon>
        <taxon>Kitasatosporales</taxon>
        <taxon>Streptomycetaceae</taxon>
        <taxon>Streptomyces</taxon>
    </lineage>
</organism>
<proteinExistence type="predicted"/>
<dbReference type="Gene3D" id="3.10.129.10">
    <property type="entry name" value="Hotdog Thioesterase"/>
    <property type="match status" value="1"/>
</dbReference>
<accession>A0A291QGN6</accession>
<dbReference type="Proteomes" id="UP000221011">
    <property type="component" value="Chromosome"/>
</dbReference>
<dbReference type="AlphaFoldDB" id="A0A291QGN6"/>
<sequence>MDFRAAVRVGVPVRFGELPDGGAALTDDSGKVLVGARPVADPALDVPDAPTWDEAAAATAAYRAAPPSGVADGSVDCFGCGDRAPDRGLRQHCAPVPGRDLVAAAWVPHPAFDDGSGVLRSDLAWAALDCPSAAPGIHFGGLRRGAVTASLTGTMLRPLAIGEEHITYAWLISESGRKHEMGVAAVTASGELCAVGSALWVDPR</sequence>
<evidence type="ECO:0000313" key="2">
    <source>
        <dbReference type="Proteomes" id="UP000221011"/>
    </source>
</evidence>
<dbReference type="EMBL" id="CP022685">
    <property type="protein sequence ID" value="ATL30605.1"/>
    <property type="molecule type" value="Genomic_DNA"/>
</dbReference>
<evidence type="ECO:0000313" key="1">
    <source>
        <dbReference type="EMBL" id="ATL30605.1"/>
    </source>
</evidence>
<dbReference type="SUPFAM" id="SSF54637">
    <property type="entry name" value="Thioesterase/thiol ester dehydrase-isomerase"/>
    <property type="match status" value="1"/>
</dbReference>
<dbReference type="CDD" id="cd03440">
    <property type="entry name" value="hot_dog"/>
    <property type="match status" value="1"/>
</dbReference>
<evidence type="ECO:0008006" key="3">
    <source>
        <dbReference type="Google" id="ProtNLM"/>
    </source>
</evidence>
<name>A0A291QGN6_9ACTN</name>
<dbReference type="KEGG" id="sfk:KY5_5587c"/>
<dbReference type="RefSeq" id="WP_234362898.1">
    <property type="nucleotide sequence ID" value="NZ_CP022685.1"/>
</dbReference>
<dbReference type="InterPro" id="IPR029069">
    <property type="entry name" value="HotDog_dom_sf"/>
</dbReference>
<reference evidence="1 2" key="1">
    <citation type="submission" date="2017-08" db="EMBL/GenBank/DDBJ databases">
        <title>Complete Genome Sequence of Streptomyces formicae KY5, the formicamycin producer.</title>
        <authorList>
            <person name="Holmes N.A."/>
            <person name="Devine R."/>
            <person name="Qin Z."/>
            <person name="Seipke R.F."/>
            <person name="Wilkinson B."/>
            <person name="Hutchings M.I."/>
        </authorList>
    </citation>
    <scope>NUCLEOTIDE SEQUENCE [LARGE SCALE GENOMIC DNA]</scope>
    <source>
        <strain evidence="1 2">KY5</strain>
    </source>
</reference>
<protein>
    <recommendedName>
        <fullName evidence="3">Thioesterase domain-containing protein</fullName>
    </recommendedName>
</protein>
<keyword evidence="2" id="KW-1185">Reference proteome</keyword>
<gene>
    <name evidence="1" type="ORF">KY5_5587c</name>
</gene>